<comment type="similarity">
    <text evidence="5">Belongs to the YqgF HJR family.</text>
</comment>
<reference evidence="7 8" key="1">
    <citation type="journal article" date="2013" name="Genome Announc.">
        <title>Draft Genome Sequence of Aeromonas molluscorum Strain 848TT, Isolated from Bivalve Molluscs.</title>
        <authorList>
            <person name="Spataro N."/>
            <person name="Farfan M."/>
            <person name="Albarral V."/>
            <person name="Sanglas A."/>
            <person name="Loren J.G."/>
            <person name="Fuste M.C."/>
            <person name="Bosch E."/>
        </authorList>
    </citation>
    <scope>NUCLEOTIDE SEQUENCE [LARGE SCALE GENOMIC DNA]</scope>
    <source>
        <strain evidence="7 8">848</strain>
    </source>
</reference>
<sequence length="141" mass="15704">MSSARSIMGFDYGTKSIGVAIGQELTGTAQPLRSLKANDGVPNWDEIEKLLKEWQPDLLIVGLPLNMDGTDQEITVRARKFGNRLHGRFGKQVEFKDERLTTTDARARLFERGGYKALDKGSVDGVSAQLIVEAWMEEQYG</sequence>
<dbReference type="InterPro" id="IPR005227">
    <property type="entry name" value="YqgF"/>
</dbReference>
<dbReference type="InterPro" id="IPR037027">
    <property type="entry name" value="YqgF/RNaseH-like_dom_sf"/>
</dbReference>
<keyword evidence="8" id="KW-1185">Reference proteome</keyword>
<evidence type="ECO:0000256" key="2">
    <source>
        <dbReference type="ARBA" id="ARBA00022517"/>
    </source>
</evidence>
<dbReference type="PANTHER" id="PTHR33317:SF4">
    <property type="entry name" value="POLYNUCLEOTIDYL TRANSFERASE, RIBONUCLEASE H-LIKE SUPERFAMILY PROTEIN"/>
    <property type="match status" value="1"/>
</dbReference>
<gene>
    <name evidence="7" type="ORF">G113_17971</name>
</gene>
<dbReference type="GO" id="GO:0004518">
    <property type="term" value="F:nuclease activity"/>
    <property type="evidence" value="ECO:0007669"/>
    <property type="project" value="UniProtKB-KW"/>
</dbReference>
<dbReference type="CDD" id="cd16964">
    <property type="entry name" value="YqgF"/>
    <property type="match status" value="1"/>
</dbReference>
<dbReference type="AlphaFoldDB" id="R1F1K1"/>
<dbReference type="GO" id="GO:0005829">
    <property type="term" value="C:cytosol"/>
    <property type="evidence" value="ECO:0007669"/>
    <property type="project" value="TreeGrafter"/>
</dbReference>
<dbReference type="RefSeq" id="WP_005907859.1">
    <property type="nucleotide sequence ID" value="NZ_AQGQ01000175.1"/>
</dbReference>
<dbReference type="EMBL" id="AQGQ01000175">
    <property type="protein sequence ID" value="EOD53737.1"/>
    <property type="molecule type" value="Genomic_DNA"/>
</dbReference>
<dbReference type="SMART" id="SM00732">
    <property type="entry name" value="YqgFc"/>
    <property type="match status" value="1"/>
</dbReference>
<dbReference type="OrthoDB" id="9796140at2"/>
<name>R1F1K1_9GAMM</name>
<feature type="domain" description="YqgF/RNase H-like" evidence="6">
    <location>
        <begin position="5"/>
        <end position="105"/>
    </location>
</feature>
<dbReference type="PATRIC" id="fig|1268236.3.peg.3498"/>
<evidence type="ECO:0000259" key="6">
    <source>
        <dbReference type="SMART" id="SM00732"/>
    </source>
</evidence>
<evidence type="ECO:0000313" key="7">
    <source>
        <dbReference type="EMBL" id="EOD53737.1"/>
    </source>
</evidence>
<evidence type="ECO:0000256" key="3">
    <source>
        <dbReference type="ARBA" id="ARBA00022722"/>
    </source>
</evidence>
<dbReference type="Gene3D" id="3.30.420.140">
    <property type="entry name" value="YqgF/RNase H-like domain"/>
    <property type="match status" value="1"/>
</dbReference>
<dbReference type="GO" id="GO:0016788">
    <property type="term" value="F:hydrolase activity, acting on ester bonds"/>
    <property type="evidence" value="ECO:0007669"/>
    <property type="project" value="UniProtKB-UniRule"/>
</dbReference>
<accession>R1F1K1</accession>
<keyword evidence="4 5" id="KW-0378">Hydrolase</keyword>
<dbReference type="Pfam" id="PF03652">
    <property type="entry name" value="RuvX"/>
    <property type="match status" value="1"/>
</dbReference>
<organism evidence="7 8">
    <name type="scientific">Aeromonas molluscorum 848</name>
    <dbReference type="NCBI Taxonomy" id="1268236"/>
    <lineage>
        <taxon>Bacteria</taxon>
        <taxon>Pseudomonadati</taxon>
        <taxon>Pseudomonadota</taxon>
        <taxon>Gammaproteobacteria</taxon>
        <taxon>Aeromonadales</taxon>
        <taxon>Aeromonadaceae</taxon>
        <taxon>Aeromonas</taxon>
    </lineage>
</organism>
<proteinExistence type="inferred from homology"/>
<keyword evidence="2 5" id="KW-0690">Ribosome biogenesis</keyword>
<dbReference type="Proteomes" id="UP000013526">
    <property type="component" value="Unassembled WGS sequence"/>
</dbReference>
<dbReference type="PANTHER" id="PTHR33317">
    <property type="entry name" value="POLYNUCLEOTIDYL TRANSFERASE, RIBONUCLEASE H-LIKE SUPERFAMILY PROTEIN"/>
    <property type="match status" value="1"/>
</dbReference>
<dbReference type="FunFam" id="3.30.420.140:FF:000002">
    <property type="entry name" value="Putative pre-16S rRNA nuclease"/>
    <property type="match status" value="1"/>
</dbReference>
<comment type="caution">
    <text evidence="7">The sequence shown here is derived from an EMBL/GenBank/DDBJ whole genome shotgun (WGS) entry which is preliminary data.</text>
</comment>
<evidence type="ECO:0000256" key="5">
    <source>
        <dbReference type="HAMAP-Rule" id="MF_00651"/>
    </source>
</evidence>
<dbReference type="SUPFAM" id="SSF53098">
    <property type="entry name" value="Ribonuclease H-like"/>
    <property type="match status" value="1"/>
</dbReference>
<dbReference type="HAMAP" id="MF_00651">
    <property type="entry name" value="Nuclease_YqgF"/>
    <property type="match status" value="1"/>
</dbReference>
<evidence type="ECO:0000256" key="4">
    <source>
        <dbReference type="ARBA" id="ARBA00022801"/>
    </source>
</evidence>
<dbReference type="NCBIfam" id="TIGR00250">
    <property type="entry name" value="RNAse_H_YqgF"/>
    <property type="match status" value="1"/>
</dbReference>
<comment type="function">
    <text evidence="5">Could be a nuclease involved in processing of the 5'-end of pre-16S rRNA.</text>
</comment>
<dbReference type="InterPro" id="IPR012337">
    <property type="entry name" value="RNaseH-like_sf"/>
</dbReference>
<keyword evidence="1 5" id="KW-0963">Cytoplasm</keyword>
<evidence type="ECO:0000313" key="8">
    <source>
        <dbReference type="Proteomes" id="UP000013526"/>
    </source>
</evidence>
<keyword evidence="3 5" id="KW-0540">Nuclease</keyword>
<protein>
    <recommendedName>
        <fullName evidence="5">Putative pre-16S rRNA nuclease</fullName>
        <ecNumber evidence="5">3.1.-.-</ecNumber>
    </recommendedName>
</protein>
<dbReference type="GO" id="GO:0000967">
    <property type="term" value="P:rRNA 5'-end processing"/>
    <property type="evidence" value="ECO:0007669"/>
    <property type="project" value="UniProtKB-UniRule"/>
</dbReference>
<comment type="subcellular location">
    <subcellularLocation>
        <location evidence="5">Cytoplasm</location>
    </subcellularLocation>
</comment>
<dbReference type="EC" id="3.1.-.-" evidence="5"/>
<evidence type="ECO:0000256" key="1">
    <source>
        <dbReference type="ARBA" id="ARBA00022490"/>
    </source>
</evidence>
<dbReference type="InterPro" id="IPR006641">
    <property type="entry name" value="YqgF/RNaseH-like_dom"/>
</dbReference>